<keyword evidence="1" id="KW-0812">Transmembrane</keyword>
<feature type="transmembrane region" description="Helical" evidence="1">
    <location>
        <begin position="215"/>
        <end position="232"/>
    </location>
</feature>
<dbReference type="PANTHER" id="PTHR32251">
    <property type="entry name" value="3-OXO-5-ALPHA-STEROID 4-DEHYDROGENASE"/>
    <property type="match status" value="1"/>
</dbReference>
<organism evidence="2">
    <name type="scientific">marine metagenome</name>
    <dbReference type="NCBI Taxonomy" id="408172"/>
    <lineage>
        <taxon>unclassified sequences</taxon>
        <taxon>metagenomes</taxon>
        <taxon>ecological metagenomes</taxon>
    </lineage>
</organism>
<keyword evidence="1" id="KW-0472">Membrane</keyword>
<feature type="transmembrane region" description="Helical" evidence="1">
    <location>
        <begin position="164"/>
        <end position="183"/>
    </location>
</feature>
<feature type="transmembrane region" description="Helical" evidence="1">
    <location>
        <begin position="60"/>
        <end position="80"/>
    </location>
</feature>
<evidence type="ECO:0000313" key="2">
    <source>
        <dbReference type="EMBL" id="SVC31332.1"/>
    </source>
</evidence>
<protein>
    <submittedName>
        <fullName evidence="2">Uncharacterized protein</fullName>
    </submittedName>
</protein>
<dbReference type="EMBL" id="UINC01084566">
    <property type="protein sequence ID" value="SVC31332.1"/>
    <property type="molecule type" value="Genomic_DNA"/>
</dbReference>
<feature type="transmembrane region" description="Helical" evidence="1">
    <location>
        <begin position="124"/>
        <end position="144"/>
    </location>
</feature>
<sequence>MEENLSKKRTITGIFLSIFLALSIALIGGEGYNLVLPALYIFLVHWVFFFHAYFFQTEHYFDAIGSLTFISLSLIALYFFRNIYSVIIGIMVITWSLRLGSFLFTRVKEVGKDSRFTEMKKDFLWFLMTWSISGLWVFLTYAAGLNAMISSENFGFFDLGLIEYLGIIVGSIFWISGFLLEVISDHQKRTFRKNPENLDKFIVHGLWAWSRHPNYFGEILLWFGIAIIALPTLEGLRYITLISPLFVYLLLTRVSG</sequence>
<feature type="transmembrane region" description="Helical" evidence="1">
    <location>
        <begin position="86"/>
        <end position="104"/>
    </location>
</feature>
<reference evidence="2" key="1">
    <citation type="submission" date="2018-05" db="EMBL/GenBank/DDBJ databases">
        <authorList>
            <person name="Lanie J.A."/>
            <person name="Ng W.-L."/>
            <person name="Kazmierczak K.M."/>
            <person name="Andrzejewski T.M."/>
            <person name="Davidsen T.M."/>
            <person name="Wayne K.J."/>
            <person name="Tettelin H."/>
            <person name="Glass J.I."/>
            <person name="Rusch D."/>
            <person name="Podicherti R."/>
            <person name="Tsui H.-C.T."/>
            <person name="Winkler M.E."/>
        </authorList>
    </citation>
    <scope>NUCLEOTIDE SEQUENCE</scope>
</reference>
<feature type="non-terminal residue" evidence="2">
    <location>
        <position position="256"/>
    </location>
</feature>
<dbReference type="InterPro" id="IPR010721">
    <property type="entry name" value="UstE-like"/>
</dbReference>
<feature type="transmembrane region" description="Helical" evidence="1">
    <location>
        <begin position="34"/>
        <end position="53"/>
    </location>
</feature>
<dbReference type="PANTHER" id="PTHR32251:SF17">
    <property type="entry name" value="STEROID 5-ALPHA REDUCTASE C-TERMINAL DOMAIN-CONTAINING PROTEIN"/>
    <property type="match status" value="1"/>
</dbReference>
<dbReference type="Pfam" id="PF06966">
    <property type="entry name" value="DUF1295"/>
    <property type="match status" value="1"/>
</dbReference>
<gene>
    <name evidence="2" type="ORF">METZ01_LOCUS284186</name>
</gene>
<dbReference type="Gene3D" id="1.20.120.1630">
    <property type="match status" value="1"/>
</dbReference>
<proteinExistence type="predicted"/>
<name>A0A382L7Y0_9ZZZZ</name>
<accession>A0A382L7Y0</accession>
<dbReference type="GO" id="GO:0016020">
    <property type="term" value="C:membrane"/>
    <property type="evidence" value="ECO:0007669"/>
    <property type="project" value="TreeGrafter"/>
</dbReference>
<dbReference type="PROSITE" id="PS50244">
    <property type="entry name" value="S5A_REDUCTASE"/>
    <property type="match status" value="1"/>
</dbReference>
<evidence type="ECO:0000256" key="1">
    <source>
        <dbReference type="SAM" id="Phobius"/>
    </source>
</evidence>
<feature type="transmembrane region" description="Helical" evidence="1">
    <location>
        <begin position="12"/>
        <end position="28"/>
    </location>
</feature>
<dbReference type="AlphaFoldDB" id="A0A382L7Y0"/>
<keyword evidence="1" id="KW-1133">Transmembrane helix</keyword>